<keyword evidence="5 7" id="KW-1133">Transmembrane helix</keyword>
<dbReference type="Gramene" id="QL12p036790:mrna">
    <property type="protein sequence ID" value="QL12p036790:mrna"/>
    <property type="gene ID" value="QL12p036790"/>
</dbReference>
<dbReference type="AlphaFoldDB" id="A0A7N2N669"/>
<keyword evidence="9" id="KW-1185">Reference proteome</keyword>
<dbReference type="OrthoDB" id="1861824at2759"/>
<proteinExistence type="inferred from homology"/>
<dbReference type="InParanoid" id="A0A7N2N669"/>
<feature type="transmembrane region" description="Helical" evidence="7">
    <location>
        <begin position="32"/>
        <end position="53"/>
    </location>
</feature>
<name>A0A7N2N669_QUELO</name>
<evidence type="ECO:0000256" key="3">
    <source>
        <dbReference type="ARBA" id="ARBA00022692"/>
    </source>
</evidence>
<dbReference type="PANTHER" id="PTHR38354">
    <property type="entry name" value="SIGNAL PEPTIDASE COMPLEX-LIKE PROTEIN DTM1"/>
    <property type="match status" value="1"/>
</dbReference>
<evidence type="ECO:0000256" key="6">
    <source>
        <dbReference type="ARBA" id="ARBA00023136"/>
    </source>
</evidence>
<sequence length="110" mass="12363">MANDAALRTSLIWLAAIIVVVGISTRSFKKMMATYVVGGLGIAGVLLPDWGYFNRDCSRWTSPVTAEERASHIASTRSGSKRFKIYPIRMTVYTTVYGFALYKWWVFVSN</sequence>
<dbReference type="RefSeq" id="XP_030946368.1">
    <property type="nucleotide sequence ID" value="XM_031090508.1"/>
</dbReference>
<dbReference type="Proteomes" id="UP000594261">
    <property type="component" value="Chromosome 12"/>
</dbReference>
<dbReference type="PANTHER" id="PTHR38354:SF2">
    <property type="entry name" value="SIGNAL PEPTIDASE COMPLEX-LIKE PROTEIN DTM1"/>
    <property type="match status" value="1"/>
</dbReference>
<evidence type="ECO:0000313" key="9">
    <source>
        <dbReference type="Proteomes" id="UP000594261"/>
    </source>
</evidence>
<dbReference type="KEGG" id="qlo:115970888"/>
<keyword evidence="6 7" id="KW-0472">Membrane</keyword>
<reference evidence="8 9" key="1">
    <citation type="journal article" date="2016" name="G3 (Bethesda)">
        <title>First Draft Assembly and Annotation of the Genome of a California Endemic Oak Quercus lobata Nee (Fagaceae).</title>
        <authorList>
            <person name="Sork V.L."/>
            <person name="Fitz-Gibbon S.T."/>
            <person name="Puiu D."/>
            <person name="Crepeau M."/>
            <person name="Gugger P.F."/>
            <person name="Sherman R."/>
            <person name="Stevens K."/>
            <person name="Langley C.H."/>
            <person name="Pellegrini M."/>
            <person name="Salzberg S.L."/>
        </authorList>
    </citation>
    <scope>NUCLEOTIDE SEQUENCE [LARGE SCALE GENOMIC DNA]</scope>
    <source>
        <strain evidence="8 9">cv. SW786</strain>
    </source>
</reference>
<reference evidence="8" key="2">
    <citation type="submission" date="2021-01" db="UniProtKB">
        <authorList>
            <consortium name="EnsemblPlants"/>
        </authorList>
    </citation>
    <scope>IDENTIFICATION</scope>
</reference>
<evidence type="ECO:0000256" key="7">
    <source>
        <dbReference type="SAM" id="Phobius"/>
    </source>
</evidence>
<comment type="subcellular location">
    <subcellularLocation>
        <location evidence="1">Endoplasmic reticulum membrane</location>
        <topology evidence="1">Multi-pass membrane protein</topology>
    </subcellularLocation>
</comment>
<evidence type="ECO:0000313" key="8">
    <source>
        <dbReference type="EnsemblPlants" id="QL12p036790:mrna"/>
    </source>
</evidence>
<accession>A0A7N2N669</accession>
<dbReference type="Pfam" id="PF06645">
    <property type="entry name" value="SPC12"/>
    <property type="match status" value="1"/>
</dbReference>
<dbReference type="GeneID" id="115970888"/>
<gene>
    <name evidence="8" type="primary">LOC115970888</name>
</gene>
<dbReference type="GO" id="GO:0048658">
    <property type="term" value="P:anther wall tapetum development"/>
    <property type="evidence" value="ECO:0007669"/>
    <property type="project" value="EnsemblPlants"/>
</dbReference>
<dbReference type="OMA" id="KWWMFVS"/>
<dbReference type="EnsemblPlants" id="QL12p036790:mrna">
    <property type="protein sequence ID" value="QL12p036790:mrna"/>
    <property type="gene ID" value="QL12p036790"/>
</dbReference>
<evidence type="ECO:0000256" key="5">
    <source>
        <dbReference type="ARBA" id="ARBA00022989"/>
    </source>
</evidence>
<evidence type="ECO:0008006" key="10">
    <source>
        <dbReference type="Google" id="ProtNLM"/>
    </source>
</evidence>
<comment type="similarity">
    <text evidence="2">Belongs to the SPCS1 family.</text>
</comment>
<protein>
    <recommendedName>
        <fullName evidence="10">Signal peptidase complex-like protein DTM1</fullName>
    </recommendedName>
</protein>
<evidence type="ECO:0000256" key="2">
    <source>
        <dbReference type="ARBA" id="ARBA00005245"/>
    </source>
</evidence>
<keyword evidence="4" id="KW-0256">Endoplasmic reticulum</keyword>
<dbReference type="GO" id="GO:0006465">
    <property type="term" value="P:signal peptide processing"/>
    <property type="evidence" value="ECO:0007669"/>
    <property type="project" value="InterPro"/>
</dbReference>
<feature type="transmembrane region" description="Helical" evidence="7">
    <location>
        <begin position="6"/>
        <end position="25"/>
    </location>
</feature>
<dbReference type="FunCoup" id="A0A7N2N669">
    <property type="interactions" value="332"/>
</dbReference>
<dbReference type="GO" id="GO:0009555">
    <property type="term" value="P:pollen development"/>
    <property type="evidence" value="ECO:0007669"/>
    <property type="project" value="EnsemblPlants"/>
</dbReference>
<dbReference type="InterPro" id="IPR009542">
    <property type="entry name" value="Spc1/SPCS1"/>
</dbReference>
<evidence type="ECO:0000256" key="1">
    <source>
        <dbReference type="ARBA" id="ARBA00004477"/>
    </source>
</evidence>
<evidence type="ECO:0000256" key="4">
    <source>
        <dbReference type="ARBA" id="ARBA00022824"/>
    </source>
</evidence>
<keyword evidence="3 7" id="KW-0812">Transmembrane</keyword>
<organism evidence="8 9">
    <name type="scientific">Quercus lobata</name>
    <name type="common">Valley oak</name>
    <dbReference type="NCBI Taxonomy" id="97700"/>
    <lineage>
        <taxon>Eukaryota</taxon>
        <taxon>Viridiplantae</taxon>
        <taxon>Streptophyta</taxon>
        <taxon>Embryophyta</taxon>
        <taxon>Tracheophyta</taxon>
        <taxon>Spermatophyta</taxon>
        <taxon>Magnoliopsida</taxon>
        <taxon>eudicotyledons</taxon>
        <taxon>Gunneridae</taxon>
        <taxon>Pentapetalae</taxon>
        <taxon>rosids</taxon>
        <taxon>fabids</taxon>
        <taxon>Fagales</taxon>
        <taxon>Fagaceae</taxon>
        <taxon>Quercus</taxon>
    </lineage>
</organism>
<dbReference type="GO" id="GO:0005787">
    <property type="term" value="C:signal peptidase complex"/>
    <property type="evidence" value="ECO:0007669"/>
    <property type="project" value="InterPro"/>
</dbReference>
<dbReference type="EMBL" id="LRBV02000012">
    <property type="status" value="NOT_ANNOTATED_CDS"/>
    <property type="molecule type" value="Genomic_DNA"/>
</dbReference>
<dbReference type="InterPro" id="IPR039955">
    <property type="entry name" value="DTM1"/>
</dbReference>